<evidence type="ECO:0000256" key="9">
    <source>
        <dbReference type="ARBA" id="ARBA00022777"/>
    </source>
</evidence>
<feature type="transmembrane region" description="Helical" evidence="14">
    <location>
        <begin position="20"/>
        <end position="44"/>
    </location>
</feature>
<comment type="subcellular location">
    <subcellularLocation>
        <location evidence="2 14">Cell inner membrane</location>
    </subcellularLocation>
</comment>
<gene>
    <name evidence="17" type="primary">cusS_2</name>
    <name evidence="17" type="ORF">SAMEA3906486_00216</name>
</gene>
<evidence type="ECO:0000313" key="17">
    <source>
        <dbReference type="EMBL" id="SAI65474.1"/>
    </source>
</evidence>
<accession>A0A157S4Z6</accession>
<evidence type="ECO:0000256" key="11">
    <source>
        <dbReference type="ARBA" id="ARBA00022989"/>
    </source>
</evidence>
<dbReference type="Pfam" id="PF02518">
    <property type="entry name" value="HATPase_c"/>
    <property type="match status" value="1"/>
</dbReference>
<dbReference type="SMART" id="SM00387">
    <property type="entry name" value="HATPase_c"/>
    <property type="match status" value="1"/>
</dbReference>
<dbReference type="SUPFAM" id="SSF47384">
    <property type="entry name" value="Homodimeric domain of signal transducing histidine kinase"/>
    <property type="match status" value="1"/>
</dbReference>
<dbReference type="GO" id="GO:0000155">
    <property type="term" value="F:phosphorelay sensor kinase activity"/>
    <property type="evidence" value="ECO:0007669"/>
    <property type="project" value="InterPro"/>
</dbReference>
<protein>
    <recommendedName>
        <fullName evidence="14">Sensor protein</fullName>
        <ecNumber evidence="14">2.7.13.3</ecNumber>
    </recommendedName>
</protein>
<dbReference type="PANTHER" id="PTHR45436:SF9">
    <property type="entry name" value="SENSOR PROTEIN"/>
    <property type="match status" value="1"/>
</dbReference>
<dbReference type="InterPro" id="IPR004358">
    <property type="entry name" value="Sig_transdc_His_kin-like_C"/>
</dbReference>
<reference evidence="17 18" key="1">
    <citation type="submission" date="2016-04" db="EMBL/GenBank/DDBJ databases">
        <authorList>
            <consortium name="Pathogen Informatics"/>
        </authorList>
    </citation>
    <scope>NUCLEOTIDE SEQUENCE [LARGE SCALE GENOMIC DNA]</scope>
    <source>
        <strain evidence="17 18">H050680373</strain>
    </source>
</reference>
<comment type="function">
    <text evidence="14">Member of a two-component regulatory system.</text>
</comment>
<dbReference type="CDD" id="cd00082">
    <property type="entry name" value="HisKA"/>
    <property type="match status" value="1"/>
</dbReference>
<dbReference type="EMBL" id="FKIF01000001">
    <property type="protein sequence ID" value="SAI65474.1"/>
    <property type="molecule type" value="Genomic_DNA"/>
</dbReference>
<name>A0A157S4Z6_9BORD</name>
<keyword evidence="12 14" id="KW-0902">Two-component regulatory system</keyword>
<evidence type="ECO:0000256" key="1">
    <source>
        <dbReference type="ARBA" id="ARBA00000085"/>
    </source>
</evidence>
<dbReference type="GO" id="GO:0005886">
    <property type="term" value="C:plasma membrane"/>
    <property type="evidence" value="ECO:0007669"/>
    <property type="project" value="UniProtKB-SubCell"/>
</dbReference>
<dbReference type="PRINTS" id="PR00344">
    <property type="entry name" value="BCTRLSENSOR"/>
</dbReference>
<dbReference type="InterPro" id="IPR005467">
    <property type="entry name" value="His_kinase_dom"/>
</dbReference>
<keyword evidence="18" id="KW-1185">Reference proteome</keyword>
<dbReference type="Proteomes" id="UP000076848">
    <property type="component" value="Unassembled WGS sequence"/>
</dbReference>
<keyword evidence="7 14" id="KW-0812">Transmembrane</keyword>
<dbReference type="PROSITE" id="PS50109">
    <property type="entry name" value="HIS_KIN"/>
    <property type="match status" value="1"/>
</dbReference>
<evidence type="ECO:0000256" key="2">
    <source>
        <dbReference type="ARBA" id="ARBA00004533"/>
    </source>
</evidence>
<dbReference type="GO" id="GO:0005524">
    <property type="term" value="F:ATP binding"/>
    <property type="evidence" value="ECO:0007669"/>
    <property type="project" value="UniProtKB-KW"/>
</dbReference>
<dbReference type="InterPro" id="IPR050428">
    <property type="entry name" value="TCS_sensor_his_kinase"/>
</dbReference>
<evidence type="ECO:0000256" key="4">
    <source>
        <dbReference type="ARBA" id="ARBA00022519"/>
    </source>
</evidence>
<keyword evidence="3 14" id="KW-1003">Cell membrane</keyword>
<dbReference type="EC" id="2.7.13.3" evidence="14"/>
<proteinExistence type="predicted"/>
<evidence type="ECO:0000256" key="8">
    <source>
        <dbReference type="ARBA" id="ARBA00022741"/>
    </source>
</evidence>
<keyword evidence="10 14" id="KW-0067">ATP-binding</keyword>
<dbReference type="InterPro" id="IPR003660">
    <property type="entry name" value="HAMP_dom"/>
</dbReference>
<feature type="domain" description="HAMP" evidence="16">
    <location>
        <begin position="174"/>
        <end position="227"/>
    </location>
</feature>
<dbReference type="AlphaFoldDB" id="A0A157S4Z6"/>
<dbReference type="InterPro" id="IPR003661">
    <property type="entry name" value="HisK_dim/P_dom"/>
</dbReference>
<organism evidence="17 18">
    <name type="scientific">Bordetella ansorpii</name>
    <dbReference type="NCBI Taxonomy" id="288768"/>
    <lineage>
        <taxon>Bacteria</taxon>
        <taxon>Pseudomonadati</taxon>
        <taxon>Pseudomonadota</taxon>
        <taxon>Betaproteobacteria</taxon>
        <taxon>Burkholderiales</taxon>
        <taxon>Alcaligenaceae</taxon>
        <taxon>Bordetella</taxon>
    </lineage>
</organism>
<evidence type="ECO:0000256" key="14">
    <source>
        <dbReference type="RuleBase" id="RU364088"/>
    </source>
</evidence>
<evidence type="ECO:0000256" key="5">
    <source>
        <dbReference type="ARBA" id="ARBA00022553"/>
    </source>
</evidence>
<keyword evidence="5" id="KW-0597">Phosphoprotein</keyword>
<dbReference type="InterPro" id="IPR006290">
    <property type="entry name" value="CztS_silS_copS"/>
</dbReference>
<dbReference type="Gene3D" id="6.10.340.10">
    <property type="match status" value="1"/>
</dbReference>
<dbReference type="STRING" id="288768.SAMEA3906486_00216"/>
<evidence type="ECO:0000256" key="6">
    <source>
        <dbReference type="ARBA" id="ARBA00022679"/>
    </source>
</evidence>
<dbReference type="Gene3D" id="3.30.565.10">
    <property type="entry name" value="Histidine kinase-like ATPase, C-terminal domain"/>
    <property type="match status" value="1"/>
</dbReference>
<comment type="catalytic activity">
    <reaction evidence="1 14">
        <text>ATP + protein L-histidine = ADP + protein N-phospho-L-histidine.</text>
        <dbReference type="EC" id="2.7.13.3"/>
    </reaction>
</comment>
<dbReference type="Gene3D" id="1.10.287.130">
    <property type="match status" value="1"/>
</dbReference>
<evidence type="ECO:0000256" key="12">
    <source>
        <dbReference type="ARBA" id="ARBA00023012"/>
    </source>
</evidence>
<keyword evidence="6 14" id="KW-0808">Transferase</keyword>
<evidence type="ECO:0000256" key="3">
    <source>
        <dbReference type="ARBA" id="ARBA00022475"/>
    </source>
</evidence>
<keyword evidence="11 14" id="KW-1133">Transmembrane helix</keyword>
<dbReference type="InterPro" id="IPR036097">
    <property type="entry name" value="HisK_dim/P_sf"/>
</dbReference>
<dbReference type="PANTHER" id="PTHR45436">
    <property type="entry name" value="SENSOR HISTIDINE KINASE YKOH"/>
    <property type="match status" value="1"/>
</dbReference>
<dbReference type="PROSITE" id="PS50885">
    <property type="entry name" value="HAMP"/>
    <property type="match status" value="1"/>
</dbReference>
<sequence length="455" mass="48698">MRAPDTTPRSLGAQLSSWLAAQTFIVLGIVCIAVYIFANLNLALRQDGLLEQKGEVVAHLVSEHEASGKDARILQHSLTDLFARSSDFYLEIALPGGPPGFGNPFVVAEPLVHHQRSLGMLLPDLSRPGQFMTAKLSMDVSADAKLSTALAWTLFACALGGAIAVSASAAFVVGRGLRPLDTLGRQAKGIAADTMGQRLDGTGQATEVQPLVDEFNSVLQRLELAYIQLESFNMDVAHELRTPLATLVGNIELALSTRQDAKALRDVLASSLEDAQHIAEIVNDMLFLSGADRGAKARRSRVDSVAGALEEVVEYYEALAEEAGVSVLVSGEASAMLDRSLLQRAASNLLSNALRYADRGTVVRIEVLEQPELAVQVINHGDPLPPEHLPLLFHRFYRADESRGDHAEHQGLGLAIVSAIARMHGGKGFCRSEGRLTTIGLTLPGEPVPDGSQDA</sequence>
<evidence type="ECO:0000259" key="16">
    <source>
        <dbReference type="PROSITE" id="PS50885"/>
    </source>
</evidence>
<keyword evidence="9 14" id="KW-0418">Kinase</keyword>
<keyword evidence="13 14" id="KW-0472">Membrane</keyword>
<feature type="domain" description="Histidine kinase" evidence="15">
    <location>
        <begin position="235"/>
        <end position="447"/>
    </location>
</feature>
<feature type="transmembrane region" description="Helical" evidence="14">
    <location>
        <begin position="149"/>
        <end position="173"/>
    </location>
</feature>
<evidence type="ECO:0000256" key="7">
    <source>
        <dbReference type="ARBA" id="ARBA00022692"/>
    </source>
</evidence>
<evidence type="ECO:0000256" key="10">
    <source>
        <dbReference type="ARBA" id="ARBA00022840"/>
    </source>
</evidence>
<evidence type="ECO:0000256" key="13">
    <source>
        <dbReference type="ARBA" id="ARBA00023136"/>
    </source>
</evidence>
<dbReference type="SMART" id="SM00388">
    <property type="entry name" value="HisKA"/>
    <property type="match status" value="1"/>
</dbReference>
<dbReference type="NCBIfam" id="TIGR01386">
    <property type="entry name" value="cztS_silS_copS"/>
    <property type="match status" value="1"/>
</dbReference>
<dbReference type="InterPro" id="IPR036890">
    <property type="entry name" value="HATPase_C_sf"/>
</dbReference>
<dbReference type="Pfam" id="PF00512">
    <property type="entry name" value="HisKA"/>
    <property type="match status" value="1"/>
</dbReference>
<dbReference type="SUPFAM" id="SSF55874">
    <property type="entry name" value="ATPase domain of HSP90 chaperone/DNA topoisomerase II/histidine kinase"/>
    <property type="match status" value="1"/>
</dbReference>
<evidence type="ECO:0000313" key="18">
    <source>
        <dbReference type="Proteomes" id="UP000076848"/>
    </source>
</evidence>
<dbReference type="OrthoDB" id="9786919at2"/>
<dbReference type="InterPro" id="IPR003594">
    <property type="entry name" value="HATPase_dom"/>
</dbReference>
<keyword evidence="4 14" id="KW-0997">Cell inner membrane</keyword>
<evidence type="ECO:0000259" key="15">
    <source>
        <dbReference type="PROSITE" id="PS50109"/>
    </source>
</evidence>
<keyword evidence="8 14" id="KW-0547">Nucleotide-binding</keyword>